<dbReference type="KEGG" id="cput:CONPUDRAFT_157793"/>
<feature type="region of interest" description="Disordered" evidence="1">
    <location>
        <begin position="425"/>
        <end position="444"/>
    </location>
</feature>
<proteinExistence type="predicted"/>
<reference evidence="3" key="1">
    <citation type="journal article" date="2012" name="Science">
        <title>The Paleozoic origin of enzymatic lignin decomposition reconstructed from 31 fungal genomes.</title>
        <authorList>
            <person name="Floudas D."/>
            <person name="Binder M."/>
            <person name="Riley R."/>
            <person name="Barry K."/>
            <person name="Blanchette R.A."/>
            <person name="Henrissat B."/>
            <person name="Martinez A.T."/>
            <person name="Otillar R."/>
            <person name="Spatafora J.W."/>
            <person name="Yadav J.S."/>
            <person name="Aerts A."/>
            <person name="Benoit I."/>
            <person name="Boyd A."/>
            <person name="Carlson A."/>
            <person name="Copeland A."/>
            <person name="Coutinho P.M."/>
            <person name="de Vries R.P."/>
            <person name="Ferreira P."/>
            <person name="Findley K."/>
            <person name="Foster B."/>
            <person name="Gaskell J."/>
            <person name="Glotzer D."/>
            <person name="Gorecki P."/>
            <person name="Heitman J."/>
            <person name="Hesse C."/>
            <person name="Hori C."/>
            <person name="Igarashi K."/>
            <person name="Jurgens J.A."/>
            <person name="Kallen N."/>
            <person name="Kersten P."/>
            <person name="Kohler A."/>
            <person name="Kuees U."/>
            <person name="Kumar T.K.A."/>
            <person name="Kuo A."/>
            <person name="LaButti K."/>
            <person name="Larrondo L.F."/>
            <person name="Lindquist E."/>
            <person name="Ling A."/>
            <person name="Lombard V."/>
            <person name="Lucas S."/>
            <person name="Lundell T."/>
            <person name="Martin R."/>
            <person name="McLaughlin D.J."/>
            <person name="Morgenstern I."/>
            <person name="Morin E."/>
            <person name="Murat C."/>
            <person name="Nagy L.G."/>
            <person name="Nolan M."/>
            <person name="Ohm R.A."/>
            <person name="Patyshakuliyeva A."/>
            <person name="Rokas A."/>
            <person name="Ruiz-Duenas F.J."/>
            <person name="Sabat G."/>
            <person name="Salamov A."/>
            <person name="Samejima M."/>
            <person name="Schmutz J."/>
            <person name="Slot J.C."/>
            <person name="St John F."/>
            <person name="Stenlid J."/>
            <person name="Sun H."/>
            <person name="Sun S."/>
            <person name="Syed K."/>
            <person name="Tsang A."/>
            <person name="Wiebenga A."/>
            <person name="Young D."/>
            <person name="Pisabarro A."/>
            <person name="Eastwood D.C."/>
            <person name="Martin F."/>
            <person name="Cullen D."/>
            <person name="Grigoriev I.V."/>
            <person name="Hibbett D.S."/>
        </authorList>
    </citation>
    <scope>NUCLEOTIDE SEQUENCE [LARGE SCALE GENOMIC DNA]</scope>
    <source>
        <strain evidence="3">RWD-64-598 SS2</strain>
    </source>
</reference>
<comment type="caution">
    <text evidence="2">The sequence shown here is derived from an EMBL/GenBank/DDBJ whole genome shotgun (WGS) entry which is preliminary data.</text>
</comment>
<gene>
    <name evidence="2" type="ORF">CONPUDRAFT_157793</name>
</gene>
<sequence length="684" mass="76407">MELTDDNISEFLDVSEPQLTPNLKQVFTRIADTYGEWGFLRKAIEALQLHLNSEHVSAALTKYGALGPWASSAVDAGLLEVMFFTLGMAPRERHLVEDVKVQYGAFAIITNLLLVAEMEQREIIVGDLLKLDIIGLCLRFLRHDHFCIRQRAVETLRLLITDCVMLEKISASQAADVFETICLVALEAPGLWSSNFTHFPSQCEHFSALDGAENDYEKASRVGAYAFAQTQEDAIKAVHALTLLNYREPQKFCLDMLKRRPIIVDLLLDCTIIDRSPALPHSGASTNAIEALCMLFQWPWFTVPGVPTPADQVMKAADMKSLSKALRTLTSRRQWAERVIKTFTHLEESDASMPRSWCNNLVKDYDPIEPPLEDAYEHIWFNRRRSHVYFLRLITTLTHFADPCGVTNAEIMSFLPIAYEASQKYQKTSEEEDEDTKRTQLGEQSNVAENHPYWVDRTDPSPLYKKIIRLSTSEETLAPALLLRLLAVLAQRNVLAGIQTLTQPPPGLSRTTSLEQIQQITNPNVIRRIISIAHARMDTSLEHGRSFAPKNRPPSTQAEARSAALLATMDDLVANLPRTEESACAAFVNAAELGAALDALDAHTRGLYTADVRGARRKLVVALGNAAQMALRLEKWRYAYSYALGAVTAAEKIPPEENLGADIMAKNKQRLNTAEAHLQLDGSS</sequence>
<evidence type="ECO:0000256" key="1">
    <source>
        <dbReference type="SAM" id="MobiDB-lite"/>
    </source>
</evidence>
<evidence type="ECO:0000313" key="3">
    <source>
        <dbReference type="Proteomes" id="UP000053558"/>
    </source>
</evidence>
<organism evidence="2 3">
    <name type="scientific">Coniophora puteana (strain RWD-64-598)</name>
    <name type="common">Brown rot fungus</name>
    <dbReference type="NCBI Taxonomy" id="741705"/>
    <lineage>
        <taxon>Eukaryota</taxon>
        <taxon>Fungi</taxon>
        <taxon>Dikarya</taxon>
        <taxon>Basidiomycota</taxon>
        <taxon>Agaricomycotina</taxon>
        <taxon>Agaricomycetes</taxon>
        <taxon>Agaricomycetidae</taxon>
        <taxon>Boletales</taxon>
        <taxon>Coniophorineae</taxon>
        <taxon>Coniophoraceae</taxon>
        <taxon>Coniophora</taxon>
    </lineage>
</organism>
<protein>
    <submittedName>
        <fullName evidence="2">Uncharacterized protein</fullName>
    </submittedName>
</protein>
<dbReference type="GeneID" id="19203822"/>
<dbReference type="OrthoDB" id="2932645at2759"/>
<name>A0A5M3MBJ1_CONPW</name>
<evidence type="ECO:0000313" key="2">
    <source>
        <dbReference type="EMBL" id="EIW76609.1"/>
    </source>
</evidence>
<keyword evidence="3" id="KW-1185">Reference proteome</keyword>
<accession>A0A5M3MBJ1</accession>
<dbReference type="EMBL" id="JH711585">
    <property type="protein sequence ID" value="EIW76609.1"/>
    <property type="molecule type" value="Genomic_DNA"/>
</dbReference>
<dbReference type="RefSeq" id="XP_007773002.1">
    <property type="nucleotide sequence ID" value="XM_007774812.1"/>
</dbReference>
<dbReference type="AlphaFoldDB" id="A0A5M3MBJ1"/>
<dbReference type="Proteomes" id="UP000053558">
    <property type="component" value="Unassembled WGS sequence"/>
</dbReference>
<dbReference type="SUPFAM" id="SSF48371">
    <property type="entry name" value="ARM repeat"/>
    <property type="match status" value="1"/>
</dbReference>
<dbReference type="InterPro" id="IPR016024">
    <property type="entry name" value="ARM-type_fold"/>
</dbReference>